<evidence type="ECO:0000313" key="6">
    <source>
        <dbReference type="Proteomes" id="UP000199258"/>
    </source>
</evidence>
<dbReference type="STRING" id="335973.SAMN04488693_102174"/>
<dbReference type="EMBL" id="FNDT01000002">
    <property type="protein sequence ID" value="SDH71149.1"/>
    <property type="molecule type" value="Genomic_DNA"/>
</dbReference>
<dbReference type="InterPro" id="IPR015424">
    <property type="entry name" value="PyrdxlP-dep_Trfase"/>
</dbReference>
<dbReference type="UniPathway" id="UPA00253">
    <property type="reaction ID" value="UER00329"/>
</dbReference>
<comment type="cofactor">
    <cofactor evidence="4">
        <name>pyridoxal 5'-phosphate</name>
        <dbReference type="ChEBI" id="CHEBI:597326"/>
    </cofactor>
</comment>
<comment type="pathway">
    <text evidence="4">Amino-acid degradation; L-kynurenine degradation; L-alanine and anthranilate from L-kynurenine: step 1/1.</text>
</comment>
<keyword evidence="6" id="KW-1185">Reference proteome</keyword>
<comment type="catalytic activity">
    <reaction evidence="4">
        <text>3-hydroxy-L-kynurenine + H2O = 3-hydroxyanthranilate + L-alanine + H(+)</text>
        <dbReference type="Rhea" id="RHEA:25143"/>
        <dbReference type="ChEBI" id="CHEBI:15377"/>
        <dbReference type="ChEBI" id="CHEBI:15378"/>
        <dbReference type="ChEBI" id="CHEBI:36559"/>
        <dbReference type="ChEBI" id="CHEBI:57972"/>
        <dbReference type="ChEBI" id="CHEBI:58125"/>
        <dbReference type="EC" id="3.7.1.3"/>
    </reaction>
</comment>
<dbReference type="InterPro" id="IPR015421">
    <property type="entry name" value="PyrdxlP-dep_Trfase_major"/>
</dbReference>
<dbReference type="EC" id="3.7.1.3" evidence="4"/>
<dbReference type="UniPathway" id="UPA00334">
    <property type="reaction ID" value="UER00455"/>
</dbReference>
<keyword evidence="1 4" id="KW-0662">Pyridine nucleotide biosynthesis</keyword>
<keyword evidence="2 4" id="KW-0378">Hydrolase</keyword>
<comment type="pathway">
    <text evidence="4">Cofactor biosynthesis; NAD(+) biosynthesis; quinolinate from L-kynurenine: step 2/3.</text>
</comment>
<comment type="function">
    <text evidence="4">Catalyzes the cleavage of L-kynurenine (L-Kyn) and L-3-hydroxykynurenine (L-3OHKyn) into anthranilic acid (AA) and 3-hydroxyanthranilic acid (3-OHAA), respectively.</text>
</comment>
<name>A0A1G8EN79_9MICC</name>
<evidence type="ECO:0000313" key="5">
    <source>
        <dbReference type="EMBL" id="SDH71149.1"/>
    </source>
</evidence>
<dbReference type="GO" id="GO:0043420">
    <property type="term" value="P:anthranilate metabolic process"/>
    <property type="evidence" value="ECO:0007669"/>
    <property type="project" value="TreeGrafter"/>
</dbReference>
<dbReference type="GO" id="GO:0009435">
    <property type="term" value="P:NAD+ biosynthetic process"/>
    <property type="evidence" value="ECO:0007669"/>
    <property type="project" value="UniProtKB-UniPathway"/>
</dbReference>
<dbReference type="Pfam" id="PF22580">
    <property type="entry name" value="KYNU_C"/>
    <property type="match status" value="1"/>
</dbReference>
<dbReference type="GO" id="GO:0005737">
    <property type="term" value="C:cytoplasm"/>
    <property type="evidence" value="ECO:0007669"/>
    <property type="project" value="InterPro"/>
</dbReference>
<dbReference type="GO" id="GO:0097053">
    <property type="term" value="P:L-kynurenine catabolic process"/>
    <property type="evidence" value="ECO:0007669"/>
    <property type="project" value="UniProtKB-UniPathway"/>
</dbReference>
<reference evidence="5 6" key="1">
    <citation type="submission" date="2016-10" db="EMBL/GenBank/DDBJ databases">
        <authorList>
            <person name="de Groot N.N."/>
        </authorList>
    </citation>
    <scope>NUCLEOTIDE SEQUENCE [LARGE SCALE GENOMIC DNA]</scope>
    <source>
        <strain evidence="5 6">NP_1H</strain>
    </source>
</reference>
<gene>
    <name evidence="5" type="ORF">SAMN04488693_102174</name>
</gene>
<organism evidence="5 6">
    <name type="scientific">Arthrobacter subterraneus</name>
    <dbReference type="NCBI Taxonomy" id="335973"/>
    <lineage>
        <taxon>Bacteria</taxon>
        <taxon>Bacillati</taxon>
        <taxon>Actinomycetota</taxon>
        <taxon>Actinomycetes</taxon>
        <taxon>Micrococcales</taxon>
        <taxon>Micrococcaceae</taxon>
        <taxon>Arthrobacter</taxon>
    </lineage>
</organism>
<dbReference type="Gene3D" id="3.90.1150.10">
    <property type="entry name" value="Aspartate Aminotransferase, domain 1"/>
    <property type="match status" value="1"/>
</dbReference>
<evidence type="ECO:0000256" key="2">
    <source>
        <dbReference type="ARBA" id="ARBA00022801"/>
    </source>
</evidence>
<comment type="subunit">
    <text evidence="4">Homodimer.</text>
</comment>
<dbReference type="GO" id="GO:0030170">
    <property type="term" value="F:pyridoxal phosphate binding"/>
    <property type="evidence" value="ECO:0007669"/>
    <property type="project" value="InterPro"/>
</dbReference>
<evidence type="ECO:0000256" key="4">
    <source>
        <dbReference type="PIRNR" id="PIRNR038800"/>
    </source>
</evidence>
<dbReference type="PANTHER" id="PTHR14084">
    <property type="entry name" value="KYNURENINASE"/>
    <property type="match status" value="1"/>
</dbReference>
<comment type="catalytic activity">
    <reaction evidence="4">
        <text>L-kynurenine + H2O = anthranilate + L-alanine + H(+)</text>
        <dbReference type="Rhea" id="RHEA:16813"/>
        <dbReference type="ChEBI" id="CHEBI:15377"/>
        <dbReference type="ChEBI" id="CHEBI:15378"/>
        <dbReference type="ChEBI" id="CHEBI:16567"/>
        <dbReference type="ChEBI" id="CHEBI:57959"/>
        <dbReference type="ChEBI" id="CHEBI:57972"/>
        <dbReference type="EC" id="3.7.1.3"/>
    </reaction>
</comment>
<keyword evidence="3 4" id="KW-0663">Pyridoxal phosphate</keyword>
<accession>A0A1G8EN79</accession>
<dbReference type="GO" id="GO:0019441">
    <property type="term" value="P:L-tryptophan catabolic process to kynurenine"/>
    <property type="evidence" value="ECO:0007669"/>
    <property type="project" value="TreeGrafter"/>
</dbReference>
<dbReference type="InterPro" id="IPR010111">
    <property type="entry name" value="Kynureninase"/>
</dbReference>
<protein>
    <recommendedName>
        <fullName evidence="4">Kynureninase</fullName>
        <ecNumber evidence="4">3.7.1.3</ecNumber>
    </recommendedName>
</protein>
<dbReference type="SUPFAM" id="SSF53383">
    <property type="entry name" value="PLP-dependent transferases"/>
    <property type="match status" value="1"/>
</dbReference>
<evidence type="ECO:0000256" key="3">
    <source>
        <dbReference type="ARBA" id="ARBA00022898"/>
    </source>
</evidence>
<dbReference type="SMR" id="A0A1G8EN79"/>
<evidence type="ECO:0000256" key="1">
    <source>
        <dbReference type="ARBA" id="ARBA00022642"/>
    </source>
</evidence>
<dbReference type="Proteomes" id="UP000199258">
    <property type="component" value="Unassembled WGS sequence"/>
</dbReference>
<comment type="similarity">
    <text evidence="4">Belongs to the kynureninase family.</text>
</comment>
<dbReference type="AlphaFoldDB" id="A0A1G8EN79"/>
<dbReference type="Gene3D" id="3.40.640.10">
    <property type="entry name" value="Type I PLP-dependent aspartate aminotransferase-like (Major domain)"/>
    <property type="match status" value="1"/>
</dbReference>
<sequence length="428" mass="46534">MRRGENNGVVPTYTDLMNDDSRLAAARRLDAEDPLAPYRLLFEGHDDDAITAYLDGNSLGRPLSATIGRLTAFVRDQWGGRLIRGWDEDWLQLPQQVGDRIGRITLGAGPGQCVVADSTSVLLYKVIRAALALRPERSEIVIERDNFPTDRFIVEGIAADRGLSVRWVEADHDAGPTPEGVSRVLSRDTAVVVLSHVAYRSAHIADMEAITRQVHDAGALIVWDLSHSVGSVPVHLDACGADFAVGCSYKYLNGGPGAPAWAYVAQRHQTDLSQPIQGWLGSADPFGMGSGYQPAEGIRRMVSGTPPILGMLALQDMLDVLEDAGMDAVRAKSVRLTSFAVDTVEELMGSYGVTIASPRDPDQRGSHLTIDHPEFRTMLSDLWNDGVIPDFRNPDGLRLGLSPLSTSFEETFIGIRAIAEKLQANLLD</sequence>
<dbReference type="InterPro" id="IPR015422">
    <property type="entry name" value="PyrdxlP-dep_Trfase_small"/>
</dbReference>
<proteinExistence type="inferred from homology"/>
<dbReference type="GO" id="GO:0030429">
    <property type="term" value="F:kynureninase activity"/>
    <property type="evidence" value="ECO:0007669"/>
    <property type="project" value="UniProtKB-EC"/>
</dbReference>
<dbReference type="PANTHER" id="PTHR14084:SF0">
    <property type="entry name" value="KYNURENINASE"/>
    <property type="match status" value="1"/>
</dbReference>
<dbReference type="PIRSF" id="PIRSF038800">
    <property type="entry name" value="KYNU"/>
    <property type="match status" value="1"/>
</dbReference>